<keyword evidence="1" id="KW-0732">Signal</keyword>
<accession>A0A443I092</accession>
<keyword evidence="3" id="KW-1185">Reference proteome</keyword>
<sequence length="296" mass="32703">MKLPLFFLLAICISKVAAFGLYGCYERLLYWQAYQMDSGSKKQRIANACSRDPTTAQAVGPIRGGRCNLRQFLYYITDDEDEKEIIADKNKLTDADLAKDKTALDEVASKMYKAGVGRTYNPGHIYQGLSSNSGIDKVIGNVAAFIEQKGWLEAENGKPDQELFDLAEKARSRVEFGRKANGARDVGAEIRKQYDREVWDKQPKNKNGEIEKDAPLVDEGLVKERMAIPDGGVGGWPTCDLEAAQNSVNAAEAAAGRGPMKLKKDFLQPWHDRERTHVLNIQAAKDAKAKIAGCSA</sequence>
<feature type="chain" id="PRO_5018973636" evidence="1">
    <location>
        <begin position="19"/>
        <end position="296"/>
    </location>
</feature>
<gene>
    <name evidence="2" type="ORF">C8Q69DRAFT_137672</name>
</gene>
<dbReference type="Proteomes" id="UP000283841">
    <property type="component" value="Unassembled WGS sequence"/>
</dbReference>
<evidence type="ECO:0000256" key="1">
    <source>
        <dbReference type="SAM" id="SignalP"/>
    </source>
</evidence>
<name>A0A443I092_BYSSP</name>
<organism evidence="2 3">
    <name type="scientific">Byssochlamys spectabilis</name>
    <name type="common">Paecilomyces variotii</name>
    <dbReference type="NCBI Taxonomy" id="264951"/>
    <lineage>
        <taxon>Eukaryota</taxon>
        <taxon>Fungi</taxon>
        <taxon>Dikarya</taxon>
        <taxon>Ascomycota</taxon>
        <taxon>Pezizomycotina</taxon>
        <taxon>Eurotiomycetes</taxon>
        <taxon>Eurotiomycetidae</taxon>
        <taxon>Eurotiales</taxon>
        <taxon>Thermoascaceae</taxon>
        <taxon>Paecilomyces</taxon>
    </lineage>
</organism>
<dbReference type="EMBL" id="RCNU01000002">
    <property type="protein sequence ID" value="RWQ97470.1"/>
    <property type="molecule type" value="Genomic_DNA"/>
</dbReference>
<protein>
    <submittedName>
        <fullName evidence="2">Uncharacterized protein</fullName>
    </submittedName>
</protein>
<reference evidence="2 3" key="1">
    <citation type="journal article" date="2018" name="Front. Microbiol.">
        <title>Genomic and genetic insights into a cosmopolitan fungus, Paecilomyces variotii (Eurotiales).</title>
        <authorList>
            <person name="Urquhart A.S."/>
            <person name="Mondo S.J."/>
            <person name="Makela M.R."/>
            <person name="Hane J.K."/>
            <person name="Wiebenga A."/>
            <person name="He G."/>
            <person name="Mihaltcheva S."/>
            <person name="Pangilinan J."/>
            <person name="Lipzen A."/>
            <person name="Barry K."/>
            <person name="de Vries R.P."/>
            <person name="Grigoriev I.V."/>
            <person name="Idnurm A."/>
        </authorList>
    </citation>
    <scope>NUCLEOTIDE SEQUENCE [LARGE SCALE GENOMIC DNA]</scope>
    <source>
        <strain evidence="2 3">CBS 101075</strain>
    </source>
</reference>
<dbReference type="AlphaFoldDB" id="A0A443I092"/>
<dbReference type="RefSeq" id="XP_028487115.1">
    <property type="nucleotide sequence ID" value="XM_028625383.1"/>
</dbReference>
<dbReference type="GeneID" id="39594660"/>
<evidence type="ECO:0000313" key="3">
    <source>
        <dbReference type="Proteomes" id="UP000283841"/>
    </source>
</evidence>
<proteinExistence type="predicted"/>
<comment type="caution">
    <text evidence="2">The sequence shown here is derived from an EMBL/GenBank/DDBJ whole genome shotgun (WGS) entry which is preliminary data.</text>
</comment>
<evidence type="ECO:0000313" key="2">
    <source>
        <dbReference type="EMBL" id="RWQ97470.1"/>
    </source>
</evidence>
<dbReference type="VEuPathDB" id="FungiDB:C8Q69DRAFT_137672"/>
<dbReference type="OrthoDB" id="4408124at2759"/>
<feature type="signal peptide" evidence="1">
    <location>
        <begin position="1"/>
        <end position="18"/>
    </location>
</feature>